<evidence type="ECO:0000256" key="1">
    <source>
        <dbReference type="SAM" id="SignalP"/>
    </source>
</evidence>
<protein>
    <submittedName>
        <fullName evidence="2">Uncharacterized protein</fullName>
    </submittedName>
</protein>
<dbReference type="Proteomes" id="UP000736672">
    <property type="component" value="Unassembled WGS sequence"/>
</dbReference>
<reference evidence="2" key="1">
    <citation type="journal article" date="2021" name="Nat. Commun.">
        <title>Genetic determinants of endophytism in the Arabidopsis root mycobiome.</title>
        <authorList>
            <person name="Mesny F."/>
            <person name="Miyauchi S."/>
            <person name="Thiergart T."/>
            <person name="Pickel B."/>
            <person name="Atanasova L."/>
            <person name="Karlsson M."/>
            <person name="Huettel B."/>
            <person name="Barry K.W."/>
            <person name="Haridas S."/>
            <person name="Chen C."/>
            <person name="Bauer D."/>
            <person name="Andreopoulos W."/>
            <person name="Pangilinan J."/>
            <person name="LaButti K."/>
            <person name="Riley R."/>
            <person name="Lipzen A."/>
            <person name="Clum A."/>
            <person name="Drula E."/>
            <person name="Henrissat B."/>
            <person name="Kohler A."/>
            <person name="Grigoriev I.V."/>
            <person name="Martin F.M."/>
            <person name="Hacquard S."/>
        </authorList>
    </citation>
    <scope>NUCLEOTIDE SEQUENCE</scope>
    <source>
        <strain evidence="2">FSSC 5 MPI-SDFR-AT-0091</strain>
    </source>
</reference>
<proteinExistence type="predicted"/>
<accession>A0A9P9L2W8</accession>
<dbReference type="AlphaFoldDB" id="A0A9P9L2W8"/>
<keyword evidence="1" id="KW-0732">Signal</keyword>
<dbReference type="OrthoDB" id="10622843at2759"/>
<evidence type="ECO:0000313" key="3">
    <source>
        <dbReference type="Proteomes" id="UP000736672"/>
    </source>
</evidence>
<gene>
    <name evidence="2" type="ORF">B0J15DRAFT_460879</name>
</gene>
<feature type="signal peptide" evidence="1">
    <location>
        <begin position="1"/>
        <end position="25"/>
    </location>
</feature>
<feature type="chain" id="PRO_5040470060" evidence="1">
    <location>
        <begin position="26"/>
        <end position="213"/>
    </location>
</feature>
<sequence length="213" mass="21955">MRSLSTVRALLLASLWGQQITVLSAAVEVVEKRATINAVPCLTSGTVTGTGAGMVAQAKALKSAPWIPDCETIKDTKQRLECLACNSVASGTWLAALAGCTEGSTFCAWGLPLCEALCVSAATYVYWGACQSCYCLHADCSDASVRASGRVTSSPALSIGGGHFALNPPLRYIGTTSFSVNKNPGKPANLGATLNCPSRGCNAANQCRSGNDS</sequence>
<comment type="caution">
    <text evidence="2">The sequence shown here is derived from an EMBL/GenBank/DDBJ whole genome shotgun (WGS) entry which is preliminary data.</text>
</comment>
<name>A0A9P9L2W8_FUSSL</name>
<organism evidence="2 3">
    <name type="scientific">Fusarium solani</name>
    <name type="common">Filamentous fungus</name>
    <dbReference type="NCBI Taxonomy" id="169388"/>
    <lineage>
        <taxon>Eukaryota</taxon>
        <taxon>Fungi</taxon>
        <taxon>Dikarya</taxon>
        <taxon>Ascomycota</taxon>
        <taxon>Pezizomycotina</taxon>
        <taxon>Sordariomycetes</taxon>
        <taxon>Hypocreomycetidae</taxon>
        <taxon>Hypocreales</taxon>
        <taxon>Nectriaceae</taxon>
        <taxon>Fusarium</taxon>
        <taxon>Fusarium solani species complex</taxon>
    </lineage>
</organism>
<evidence type="ECO:0000313" key="2">
    <source>
        <dbReference type="EMBL" id="KAH7273166.1"/>
    </source>
</evidence>
<dbReference type="EMBL" id="JAGTJS010000003">
    <property type="protein sequence ID" value="KAH7273166.1"/>
    <property type="molecule type" value="Genomic_DNA"/>
</dbReference>
<keyword evidence="3" id="KW-1185">Reference proteome</keyword>